<dbReference type="RefSeq" id="WP_379709176.1">
    <property type="nucleotide sequence ID" value="NZ_JBHTBS010000001.1"/>
</dbReference>
<dbReference type="InterPro" id="IPR037523">
    <property type="entry name" value="VOC_core"/>
</dbReference>
<protein>
    <submittedName>
        <fullName evidence="3">VOC family protein</fullName>
    </submittedName>
</protein>
<feature type="signal peptide" evidence="1">
    <location>
        <begin position="1"/>
        <end position="29"/>
    </location>
</feature>
<feature type="domain" description="VOC" evidence="2">
    <location>
        <begin position="38"/>
        <end position="151"/>
    </location>
</feature>
<evidence type="ECO:0000313" key="3">
    <source>
        <dbReference type="EMBL" id="MFC7336250.1"/>
    </source>
</evidence>
<dbReference type="CDD" id="cd07247">
    <property type="entry name" value="SgaA_N_like"/>
    <property type="match status" value="1"/>
</dbReference>
<dbReference type="Pfam" id="PF00903">
    <property type="entry name" value="Glyoxalase"/>
    <property type="match status" value="2"/>
</dbReference>
<dbReference type="InterPro" id="IPR004360">
    <property type="entry name" value="Glyas_Fos-R_dOase_dom"/>
</dbReference>
<proteinExistence type="predicted"/>
<dbReference type="PANTHER" id="PTHR33993:SF14">
    <property type="entry name" value="GB|AAF24581.1"/>
    <property type="match status" value="1"/>
</dbReference>
<sequence>MRTRAFSFRIALPAVLMAAACCLLGPLTAAEPSYLPGKFVRADLVTDQTDAARDFYRGLFGWKFRGNSDYLVASNRGRPVAGLIKKSRPSSKAKATPRWFAYLSTTDVDRAAKSVKDGGGRVIIPPADLEGRGRQAVLADPEGALFGIIHSSAGDPPDTEAKIGDWVWIQFLSRNSGKAANFYSKVGGYQIRKDAASGHSDYILSSAGRARATVRSIPSNKSKVQPTWLPFVRVKSIGDSVAKAKQLGGQVVVSPRPELMEGRVAVVADPSGAAIGLMETK</sequence>
<feature type="chain" id="PRO_5045142842" evidence="1">
    <location>
        <begin position="30"/>
        <end position="281"/>
    </location>
</feature>
<accession>A0ABW2L3U5</accession>
<organism evidence="3 4">
    <name type="scientific">Haloferula chungangensis</name>
    <dbReference type="NCBI Taxonomy" id="1048331"/>
    <lineage>
        <taxon>Bacteria</taxon>
        <taxon>Pseudomonadati</taxon>
        <taxon>Verrucomicrobiota</taxon>
        <taxon>Verrucomicrobiia</taxon>
        <taxon>Verrucomicrobiales</taxon>
        <taxon>Verrucomicrobiaceae</taxon>
        <taxon>Haloferula</taxon>
    </lineage>
</organism>
<evidence type="ECO:0000259" key="2">
    <source>
        <dbReference type="PROSITE" id="PS51819"/>
    </source>
</evidence>
<dbReference type="Proteomes" id="UP001596472">
    <property type="component" value="Unassembled WGS sequence"/>
</dbReference>
<dbReference type="SUPFAM" id="SSF54593">
    <property type="entry name" value="Glyoxalase/Bleomycin resistance protein/Dihydroxybiphenyl dioxygenase"/>
    <property type="match status" value="2"/>
</dbReference>
<dbReference type="PANTHER" id="PTHR33993">
    <property type="entry name" value="GLYOXALASE-RELATED"/>
    <property type="match status" value="1"/>
</dbReference>
<dbReference type="Gene3D" id="3.10.180.10">
    <property type="entry name" value="2,3-Dihydroxybiphenyl 1,2-Dioxygenase, domain 1"/>
    <property type="match status" value="2"/>
</dbReference>
<evidence type="ECO:0000256" key="1">
    <source>
        <dbReference type="SAM" id="SignalP"/>
    </source>
</evidence>
<feature type="domain" description="VOC" evidence="2">
    <location>
        <begin position="162"/>
        <end position="280"/>
    </location>
</feature>
<comment type="caution">
    <text evidence="3">The sequence shown here is derived from an EMBL/GenBank/DDBJ whole genome shotgun (WGS) entry which is preliminary data.</text>
</comment>
<gene>
    <name evidence="3" type="ORF">ACFQY0_03600</name>
</gene>
<dbReference type="InterPro" id="IPR052164">
    <property type="entry name" value="Anthracycline_SecMetBiosynth"/>
</dbReference>
<dbReference type="PROSITE" id="PS51257">
    <property type="entry name" value="PROKAR_LIPOPROTEIN"/>
    <property type="match status" value="1"/>
</dbReference>
<dbReference type="PROSITE" id="PS51819">
    <property type="entry name" value="VOC"/>
    <property type="match status" value="2"/>
</dbReference>
<keyword evidence="1" id="KW-0732">Signal</keyword>
<name>A0ABW2L3U5_9BACT</name>
<dbReference type="EMBL" id="JBHTBS010000001">
    <property type="protein sequence ID" value="MFC7336250.1"/>
    <property type="molecule type" value="Genomic_DNA"/>
</dbReference>
<dbReference type="InterPro" id="IPR029068">
    <property type="entry name" value="Glyas_Bleomycin-R_OHBP_Dase"/>
</dbReference>
<reference evidence="4" key="1">
    <citation type="journal article" date="2019" name="Int. J. Syst. Evol. Microbiol.">
        <title>The Global Catalogue of Microorganisms (GCM) 10K type strain sequencing project: providing services to taxonomists for standard genome sequencing and annotation.</title>
        <authorList>
            <consortium name="The Broad Institute Genomics Platform"/>
            <consortium name="The Broad Institute Genome Sequencing Center for Infectious Disease"/>
            <person name="Wu L."/>
            <person name="Ma J."/>
        </authorList>
    </citation>
    <scope>NUCLEOTIDE SEQUENCE [LARGE SCALE GENOMIC DNA]</scope>
    <source>
        <strain evidence="4">CGMCC 4.1467</strain>
    </source>
</reference>
<evidence type="ECO:0000313" key="4">
    <source>
        <dbReference type="Proteomes" id="UP001596472"/>
    </source>
</evidence>
<keyword evidence="4" id="KW-1185">Reference proteome</keyword>